<proteinExistence type="predicted"/>
<protein>
    <submittedName>
        <fullName evidence="2">C-di-GMP-binding flagellar brake protein YcgR</fullName>
    </submittedName>
</protein>
<dbReference type="RefSeq" id="WP_183635601.1">
    <property type="nucleotide sequence ID" value="NZ_BAABLE010000005.1"/>
</dbReference>
<keyword evidence="2" id="KW-0282">Flagellum</keyword>
<dbReference type="EMBL" id="JACIET010000002">
    <property type="protein sequence ID" value="MBB4013668.1"/>
    <property type="molecule type" value="Genomic_DNA"/>
</dbReference>
<dbReference type="InterPro" id="IPR009875">
    <property type="entry name" value="PilZ_domain"/>
</dbReference>
<comment type="caution">
    <text evidence="2">The sequence shown here is derived from an EMBL/GenBank/DDBJ whole genome shotgun (WGS) entry which is preliminary data.</text>
</comment>
<keyword evidence="2" id="KW-0969">Cilium</keyword>
<accession>A0A840BQ60</accession>
<dbReference type="Gene3D" id="2.40.10.220">
    <property type="entry name" value="predicted glycosyltransferase like domains"/>
    <property type="match status" value="1"/>
</dbReference>
<dbReference type="SUPFAM" id="SSF141371">
    <property type="entry name" value="PilZ domain-like"/>
    <property type="match status" value="1"/>
</dbReference>
<evidence type="ECO:0000313" key="3">
    <source>
        <dbReference type="Proteomes" id="UP000561045"/>
    </source>
</evidence>
<sequence>MNNPAVASQERRQHARKAFHSVAYVLLTGRQPIAVRTLDISPGGMAIVAPANPPAKMNCKIRISLPVKLRAPTVVEIQATVLHSVLSRRENGFKVGLHFVHPAPEAKQAIAAFLSAPG</sequence>
<name>A0A840BQ60_9RHOO</name>
<evidence type="ECO:0000259" key="1">
    <source>
        <dbReference type="Pfam" id="PF07238"/>
    </source>
</evidence>
<gene>
    <name evidence="2" type="ORF">GGR36_003014</name>
</gene>
<keyword evidence="3" id="KW-1185">Reference proteome</keyword>
<dbReference type="Pfam" id="PF07238">
    <property type="entry name" value="PilZ"/>
    <property type="match status" value="1"/>
</dbReference>
<dbReference type="Proteomes" id="UP000561045">
    <property type="component" value="Unassembled WGS sequence"/>
</dbReference>
<keyword evidence="2" id="KW-0966">Cell projection</keyword>
<dbReference type="GO" id="GO:0035438">
    <property type="term" value="F:cyclic-di-GMP binding"/>
    <property type="evidence" value="ECO:0007669"/>
    <property type="project" value="InterPro"/>
</dbReference>
<dbReference type="AlphaFoldDB" id="A0A840BQ60"/>
<evidence type="ECO:0000313" key="2">
    <source>
        <dbReference type="EMBL" id="MBB4013668.1"/>
    </source>
</evidence>
<feature type="domain" description="PilZ" evidence="1">
    <location>
        <begin position="10"/>
        <end position="114"/>
    </location>
</feature>
<organism evidence="2 3">
    <name type="scientific">Niveibacterium umoris</name>
    <dbReference type="NCBI Taxonomy" id="1193620"/>
    <lineage>
        <taxon>Bacteria</taxon>
        <taxon>Pseudomonadati</taxon>
        <taxon>Pseudomonadota</taxon>
        <taxon>Betaproteobacteria</taxon>
        <taxon>Rhodocyclales</taxon>
        <taxon>Rhodocyclaceae</taxon>
        <taxon>Niveibacterium</taxon>
    </lineage>
</organism>
<reference evidence="2 3" key="1">
    <citation type="submission" date="2020-08" db="EMBL/GenBank/DDBJ databases">
        <title>Genomic Encyclopedia of Type Strains, Phase IV (KMG-IV): sequencing the most valuable type-strain genomes for metagenomic binning, comparative biology and taxonomic classification.</title>
        <authorList>
            <person name="Goeker M."/>
        </authorList>
    </citation>
    <scope>NUCLEOTIDE SEQUENCE [LARGE SCALE GENOMIC DNA]</scope>
    <source>
        <strain evidence="2 3">DSM 106739</strain>
    </source>
</reference>